<evidence type="ECO:0000259" key="7">
    <source>
        <dbReference type="SMART" id="SM00244"/>
    </source>
</evidence>
<keyword evidence="5" id="KW-0472">Membrane</keyword>
<dbReference type="PANTHER" id="PTHR42911">
    <property type="entry name" value="MODULATOR OF FTSH PROTEASE HFLC"/>
    <property type="match status" value="1"/>
</dbReference>
<dbReference type="Pfam" id="PF01145">
    <property type="entry name" value="Band_7"/>
    <property type="match status" value="1"/>
</dbReference>
<dbReference type="PRINTS" id="PR00721">
    <property type="entry name" value="STOMATIN"/>
</dbReference>
<comment type="caution">
    <text evidence="8">The sequence shown here is derived from an EMBL/GenBank/DDBJ whole genome shotgun (WGS) entry which is preliminary data.</text>
</comment>
<accession>A0A6M2BP32</accession>
<evidence type="ECO:0000313" key="8">
    <source>
        <dbReference type="EMBL" id="NGY03829.1"/>
    </source>
</evidence>
<dbReference type="Gene3D" id="3.30.479.30">
    <property type="entry name" value="Band 7 domain"/>
    <property type="match status" value="1"/>
</dbReference>
<dbReference type="EMBL" id="JAAMOW010000001">
    <property type="protein sequence ID" value="NGY03829.1"/>
    <property type="molecule type" value="Genomic_DNA"/>
</dbReference>
<feature type="domain" description="Band 7" evidence="7">
    <location>
        <begin position="21"/>
        <end position="184"/>
    </location>
</feature>
<dbReference type="PIRSF" id="PIRSF005651">
    <property type="entry name" value="HflC"/>
    <property type="match status" value="1"/>
</dbReference>
<dbReference type="InterPro" id="IPR001107">
    <property type="entry name" value="Band_7"/>
</dbReference>
<dbReference type="InterPro" id="IPR036013">
    <property type="entry name" value="Band_7/SPFH_dom_sf"/>
</dbReference>
<keyword evidence="3" id="KW-0812">Transmembrane</keyword>
<keyword evidence="4" id="KW-1133">Transmembrane helix</keyword>
<dbReference type="Proteomes" id="UP000472676">
    <property type="component" value="Unassembled WGS sequence"/>
</dbReference>
<dbReference type="RefSeq" id="WP_166251715.1">
    <property type="nucleotide sequence ID" value="NZ_JAAMOW010000001.1"/>
</dbReference>
<gene>
    <name evidence="8" type="primary">hflC</name>
    <name evidence="8" type="ORF">G7Y85_03560</name>
</gene>
<evidence type="ECO:0000313" key="9">
    <source>
        <dbReference type="Proteomes" id="UP000472676"/>
    </source>
</evidence>
<keyword evidence="9" id="KW-1185">Reference proteome</keyword>
<dbReference type="SMART" id="SM00244">
    <property type="entry name" value="PHB"/>
    <property type="match status" value="1"/>
</dbReference>
<comment type="similarity">
    <text evidence="2 6">Belongs to the band 7/mec-2 family. HflC subfamily.</text>
</comment>
<dbReference type="GO" id="GO:0008233">
    <property type="term" value="F:peptidase activity"/>
    <property type="evidence" value="ECO:0007669"/>
    <property type="project" value="UniProtKB-KW"/>
</dbReference>
<evidence type="ECO:0000256" key="5">
    <source>
        <dbReference type="ARBA" id="ARBA00023136"/>
    </source>
</evidence>
<comment type="subcellular location">
    <subcellularLocation>
        <location evidence="1">Membrane</location>
        <topology evidence="1">Single-pass membrane protein</topology>
    </subcellularLocation>
</comment>
<dbReference type="InterPro" id="IPR010200">
    <property type="entry name" value="HflC"/>
</dbReference>
<dbReference type="NCBIfam" id="TIGR01932">
    <property type="entry name" value="hflC"/>
    <property type="match status" value="1"/>
</dbReference>
<proteinExistence type="inferred from homology"/>
<sequence length="288" mass="32449">MKNSTLISIGIVLLLAWTLVNSFFVVDQRQRAVMFRFGQLTEADFKPGLHVKLPVVQTVKTFDGRVLTLDNQTENFLTVEKKNVEVDYYVKWRIADSATYYRATTGQELVAMDRLASIVNRGLRDEFGSRTIQQAVSDERNDIMSALRQSVGSKVKDLGISIVDIRIKSINLPKTVSDSVYDRMRAERARVAADLRARGAEEGEKIRATADREAQVTLADAYKTAEQLKGEGDAKAADIYAKAYGQDPEFYRFYRTLNVYRDTMGAQGDVMVLQSDSPFFKLFKNGTP</sequence>
<keyword evidence="8" id="KW-0378">Hydrolase</keyword>
<evidence type="ECO:0000256" key="4">
    <source>
        <dbReference type="ARBA" id="ARBA00022989"/>
    </source>
</evidence>
<dbReference type="GO" id="GO:0016020">
    <property type="term" value="C:membrane"/>
    <property type="evidence" value="ECO:0007669"/>
    <property type="project" value="UniProtKB-SubCell"/>
</dbReference>
<dbReference type="AlphaFoldDB" id="A0A6M2BP32"/>
<dbReference type="GO" id="GO:0006508">
    <property type="term" value="P:proteolysis"/>
    <property type="evidence" value="ECO:0007669"/>
    <property type="project" value="UniProtKB-KW"/>
</dbReference>
<evidence type="ECO:0000256" key="1">
    <source>
        <dbReference type="ARBA" id="ARBA00004167"/>
    </source>
</evidence>
<organism evidence="8 9">
    <name type="scientific">Solimonas terrae</name>
    <dbReference type="NCBI Taxonomy" id="1396819"/>
    <lineage>
        <taxon>Bacteria</taxon>
        <taxon>Pseudomonadati</taxon>
        <taxon>Pseudomonadota</taxon>
        <taxon>Gammaproteobacteria</taxon>
        <taxon>Nevskiales</taxon>
        <taxon>Nevskiaceae</taxon>
        <taxon>Solimonas</taxon>
    </lineage>
</organism>
<keyword evidence="8" id="KW-0645">Protease</keyword>
<dbReference type="PANTHER" id="PTHR42911:SF1">
    <property type="entry name" value="MODULATOR OF FTSH PROTEASE HFLC"/>
    <property type="match status" value="1"/>
</dbReference>
<dbReference type="InterPro" id="IPR001972">
    <property type="entry name" value="Stomatin_HflK_fam"/>
</dbReference>
<dbReference type="SUPFAM" id="SSF117892">
    <property type="entry name" value="Band 7/SPFH domain"/>
    <property type="match status" value="1"/>
</dbReference>
<comment type="function">
    <text evidence="6">HflC and HflK could regulate a protease.</text>
</comment>
<dbReference type="CDD" id="cd03405">
    <property type="entry name" value="SPFH_HflC"/>
    <property type="match status" value="1"/>
</dbReference>
<name>A0A6M2BP32_9GAMM</name>
<reference evidence="8 9" key="1">
    <citation type="journal article" date="2014" name="Int. J. Syst. Evol. Microbiol.">
        <title>Solimonas terrae sp. nov., isolated from soil.</title>
        <authorList>
            <person name="Kim S.J."/>
            <person name="Moon J.Y."/>
            <person name="Weon H.Y."/>
            <person name="Ahn J.H."/>
            <person name="Chen W.M."/>
            <person name="Kwon S.W."/>
        </authorList>
    </citation>
    <scope>NUCLEOTIDE SEQUENCE [LARGE SCALE GENOMIC DNA]</scope>
    <source>
        <strain evidence="8 9">KIS83-12</strain>
    </source>
</reference>
<evidence type="ECO:0000256" key="3">
    <source>
        <dbReference type="ARBA" id="ARBA00022692"/>
    </source>
</evidence>
<evidence type="ECO:0000256" key="6">
    <source>
        <dbReference type="PIRNR" id="PIRNR005651"/>
    </source>
</evidence>
<evidence type="ECO:0000256" key="2">
    <source>
        <dbReference type="ARBA" id="ARBA00007862"/>
    </source>
</evidence>
<protein>
    <recommendedName>
        <fullName evidence="6">Protein HflC</fullName>
    </recommendedName>
</protein>